<comment type="caution">
    <text evidence="2">The sequence shown here is derived from an EMBL/GenBank/DDBJ whole genome shotgun (WGS) entry which is preliminary data.</text>
</comment>
<feature type="compositionally biased region" description="Low complexity" evidence="1">
    <location>
        <begin position="29"/>
        <end position="38"/>
    </location>
</feature>
<accession>A0A2U1T126</accession>
<dbReference type="EMBL" id="QEEX01000001">
    <property type="protein sequence ID" value="PWB97556.1"/>
    <property type="molecule type" value="Genomic_DNA"/>
</dbReference>
<proteinExistence type="predicted"/>
<evidence type="ECO:0000313" key="3">
    <source>
        <dbReference type="Proteomes" id="UP000244978"/>
    </source>
</evidence>
<evidence type="ECO:0000313" key="2">
    <source>
        <dbReference type="EMBL" id="PWB97556.1"/>
    </source>
</evidence>
<sequence>MSSQSGATISFAGGADVGTAGEGLGVAESGGATSAGASVHPANVATAARHTMAIRILMGGSYGRSTSAV</sequence>
<dbReference type="KEGG" id="salc:C2138_11610"/>
<name>A0A2U1T126_9MICO</name>
<dbReference type="AlphaFoldDB" id="A0A2U1T126"/>
<gene>
    <name evidence="2" type="ORF">DF220_06725</name>
</gene>
<organism evidence="2 3">
    <name type="scientific">Homoserinimonas hongtaonis</name>
    <dbReference type="NCBI Taxonomy" id="2079791"/>
    <lineage>
        <taxon>Bacteria</taxon>
        <taxon>Bacillati</taxon>
        <taxon>Actinomycetota</taxon>
        <taxon>Actinomycetes</taxon>
        <taxon>Micrococcales</taxon>
        <taxon>Microbacteriaceae</taxon>
        <taxon>Homoserinimonas</taxon>
    </lineage>
</organism>
<keyword evidence="3" id="KW-1185">Reference proteome</keyword>
<dbReference type="Proteomes" id="UP000244978">
    <property type="component" value="Unassembled WGS sequence"/>
</dbReference>
<feature type="region of interest" description="Disordered" evidence="1">
    <location>
        <begin position="1"/>
        <end position="40"/>
    </location>
</feature>
<evidence type="ECO:0000256" key="1">
    <source>
        <dbReference type="SAM" id="MobiDB-lite"/>
    </source>
</evidence>
<reference evidence="3" key="1">
    <citation type="submission" date="2018-04" db="EMBL/GenBank/DDBJ databases">
        <authorList>
            <person name="Liu S."/>
            <person name="Wang Z."/>
            <person name="Li J."/>
        </authorList>
    </citation>
    <scope>NUCLEOTIDE SEQUENCE [LARGE SCALE GENOMIC DNA]</scope>
    <source>
        <strain evidence="3">S1194</strain>
    </source>
</reference>
<protein>
    <submittedName>
        <fullName evidence="2">Uncharacterized protein</fullName>
    </submittedName>
</protein>